<comment type="caution">
    <text evidence="8">The sequence shown here is derived from an EMBL/GenBank/DDBJ whole genome shotgun (WGS) entry which is preliminary data.</text>
</comment>
<dbReference type="InterPro" id="IPR011990">
    <property type="entry name" value="TPR-like_helical_dom_sf"/>
</dbReference>
<dbReference type="InterPro" id="IPR046960">
    <property type="entry name" value="PPR_At4g14850-like_plant"/>
</dbReference>
<evidence type="ECO:0000256" key="1">
    <source>
        <dbReference type="ARBA" id="ARBA00022692"/>
    </source>
</evidence>
<protein>
    <recommendedName>
        <fullName evidence="7">ABC transmembrane type-1 domain-containing protein</fullName>
    </recommendedName>
</protein>
<dbReference type="Pfam" id="PF01535">
    <property type="entry name" value="PPR"/>
    <property type="match status" value="2"/>
</dbReference>
<dbReference type="PANTHER" id="PTHR47926">
    <property type="entry name" value="PENTATRICOPEPTIDE REPEAT-CONTAINING PROTEIN"/>
    <property type="match status" value="1"/>
</dbReference>
<dbReference type="InterPro" id="IPR011527">
    <property type="entry name" value="ABC1_TM_dom"/>
</dbReference>
<proteinExistence type="predicted"/>
<dbReference type="PROSITE" id="PS51375">
    <property type="entry name" value="PPR"/>
    <property type="match status" value="2"/>
</dbReference>
<dbReference type="Proteomes" id="UP000775213">
    <property type="component" value="Unassembled WGS sequence"/>
</dbReference>
<dbReference type="PROSITE" id="PS50929">
    <property type="entry name" value="ABC_TM1F"/>
    <property type="match status" value="1"/>
</dbReference>
<keyword evidence="4 6" id="KW-0472">Membrane</keyword>
<evidence type="ECO:0000256" key="4">
    <source>
        <dbReference type="ARBA" id="ARBA00023136"/>
    </source>
</evidence>
<dbReference type="SUPFAM" id="SSF90123">
    <property type="entry name" value="ABC transporter transmembrane region"/>
    <property type="match status" value="1"/>
</dbReference>
<name>A0AAV7GY19_DENCH</name>
<organism evidence="8 9">
    <name type="scientific">Dendrobium chrysotoxum</name>
    <name type="common">Orchid</name>
    <dbReference type="NCBI Taxonomy" id="161865"/>
    <lineage>
        <taxon>Eukaryota</taxon>
        <taxon>Viridiplantae</taxon>
        <taxon>Streptophyta</taxon>
        <taxon>Embryophyta</taxon>
        <taxon>Tracheophyta</taxon>
        <taxon>Spermatophyta</taxon>
        <taxon>Magnoliopsida</taxon>
        <taxon>Liliopsida</taxon>
        <taxon>Asparagales</taxon>
        <taxon>Orchidaceae</taxon>
        <taxon>Epidendroideae</taxon>
        <taxon>Malaxideae</taxon>
        <taxon>Dendrobiinae</taxon>
        <taxon>Dendrobium</taxon>
    </lineage>
</organism>
<dbReference type="GO" id="GO:0009451">
    <property type="term" value="P:RNA modification"/>
    <property type="evidence" value="ECO:0007669"/>
    <property type="project" value="InterPro"/>
</dbReference>
<keyword evidence="3 6" id="KW-1133">Transmembrane helix</keyword>
<dbReference type="Pfam" id="PF00664">
    <property type="entry name" value="ABC_membrane"/>
    <property type="match status" value="1"/>
</dbReference>
<dbReference type="GO" id="GO:0140359">
    <property type="term" value="F:ABC-type transporter activity"/>
    <property type="evidence" value="ECO:0007669"/>
    <property type="project" value="InterPro"/>
</dbReference>
<dbReference type="InterPro" id="IPR027417">
    <property type="entry name" value="P-loop_NTPase"/>
</dbReference>
<dbReference type="Gene3D" id="1.20.1560.10">
    <property type="entry name" value="ABC transporter type 1, transmembrane domain"/>
    <property type="match status" value="1"/>
</dbReference>
<reference evidence="8 9" key="1">
    <citation type="journal article" date="2021" name="Hortic Res">
        <title>Chromosome-scale assembly of the Dendrobium chrysotoxum genome enhances the understanding of orchid evolution.</title>
        <authorList>
            <person name="Zhang Y."/>
            <person name="Zhang G.Q."/>
            <person name="Zhang D."/>
            <person name="Liu X.D."/>
            <person name="Xu X.Y."/>
            <person name="Sun W.H."/>
            <person name="Yu X."/>
            <person name="Zhu X."/>
            <person name="Wang Z.W."/>
            <person name="Zhao X."/>
            <person name="Zhong W.Y."/>
            <person name="Chen H."/>
            <person name="Yin W.L."/>
            <person name="Huang T."/>
            <person name="Niu S.C."/>
            <person name="Liu Z.J."/>
        </authorList>
    </citation>
    <scope>NUCLEOTIDE SEQUENCE [LARGE SCALE GENOMIC DNA]</scope>
    <source>
        <strain evidence="8">Lindl</strain>
    </source>
</reference>
<evidence type="ECO:0000256" key="2">
    <source>
        <dbReference type="ARBA" id="ARBA00022737"/>
    </source>
</evidence>
<dbReference type="PANTHER" id="PTHR47926:SF411">
    <property type="entry name" value="PENTATRICOPEPTIDE REPEAT-CONTAINING PROTEIN"/>
    <property type="match status" value="1"/>
</dbReference>
<dbReference type="GO" id="GO:0005524">
    <property type="term" value="F:ATP binding"/>
    <property type="evidence" value="ECO:0007669"/>
    <property type="project" value="InterPro"/>
</dbReference>
<feature type="transmembrane region" description="Helical" evidence="6">
    <location>
        <begin position="62"/>
        <end position="81"/>
    </location>
</feature>
<evidence type="ECO:0000256" key="5">
    <source>
        <dbReference type="PROSITE-ProRule" id="PRU00708"/>
    </source>
</evidence>
<dbReference type="InterPro" id="IPR002885">
    <property type="entry name" value="PPR_rpt"/>
</dbReference>
<feature type="transmembrane region" description="Helical" evidence="6">
    <location>
        <begin position="6"/>
        <end position="27"/>
    </location>
</feature>
<gene>
    <name evidence="8" type="ORF">IEQ34_008457</name>
</gene>
<evidence type="ECO:0000259" key="7">
    <source>
        <dbReference type="PROSITE" id="PS50929"/>
    </source>
</evidence>
<dbReference type="Gene3D" id="3.40.50.300">
    <property type="entry name" value="P-loop containing nucleotide triphosphate hydrolases"/>
    <property type="match status" value="1"/>
</dbReference>
<feature type="transmembrane region" description="Helical" evidence="6">
    <location>
        <begin position="101"/>
        <end position="118"/>
    </location>
</feature>
<dbReference type="InterPro" id="IPR036640">
    <property type="entry name" value="ABC1_TM_sf"/>
</dbReference>
<evidence type="ECO:0000256" key="3">
    <source>
        <dbReference type="ARBA" id="ARBA00022989"/>
    </source>
</evidence>
<dbReference type="Gene3D" id="1.25.40.10">
    <property type="entry name" value="Tetratricopeptide repeat domain"/>
    <property type="match status" value="1"/>
</dbReference>
<dbReference type="GO" id="GO:0016020">
    <property type="term" value="C:membrane"/>
    <property type="evidence" value="ECO:0007669"/>
    <property type="project" value="InterPro"/>
</dbReference>
<feature type="domain" description="ABC transmembrane type-1" evidence="7">
    <location>
        <begin position="223"/>
        <end position="363"/>
    </location>
</feature>
<dbReference type="NCBIfam" id="TIGR00756">
    <property type="entry name" value="PPR"/>
    <property type="match status" value="2"/>
</dbReference>
<sequence length="437" mass="49130">MLRDILFQLLYGLMGSWTAYLISILYVEYRTRKARDKVDFRNHVIQWFKVIEGLLETHWRKVGLVFNCTFLLFGFVIRSIHYANTMSLSTGPQIHSQSIHYSLNAHLYVATMMVSLYAECRCMASTEKVLGELSHPNVVAWNAMVTTYFRSGDIAGAGQVFDQMPVRNITTWNLMLARYMKGGNPGEARILFREIEGKDQVSWNTMIVGFASHCYFEEAFGLFRELMRERISVILQNITSLLTFFIIRFIVEWRVALLILATFPLIVLANFAQQLSLKGFAGDTAKAHAKTSMIAGEGVSNIRTVAAFNAQSKILSLFQQDLRITQRHSLNCSQISGSLFGFSQLIALYGLEALILWYGAHLVCSGASTFSRVMKVYFVVLVVTANSVAETVSLAPEIVRGGESTRSVFSIINSSTRVDSDDPEVEPVDSIRGEIKL</sequence>
<feature type="repeat" description="PPR" evidence="5">
    <location>
        <begin position="137"/>
        <end position="171"/>
    </location>
</feature>
<evidence type="ECO:0000313" key="9">
    <source>
        <dbReference type="Proteomes" id="UP000775213"/>
    </source>
</evidence>
<evidence type="ECO:0000256" key="6">
    <source>
        <dbReference type="SAM" id="Phobius"/>
    </source>
</evidence>
<dbReference type="AlphaFoldDB" id="A0AAV7GY19"/>
<keyword evidence="9" id="KW-1185">Reference proteome</keyword>
<accession>A0AAV7GY19</accession>
<feature type="transmembrane region" description="Helical" evidence="6">
    <location>
        <begin position="255"/>
        <end position="272"/>
    </location>
</feature>
<keyword evidence="2" id="KW-0677">Repeat</keyword>
<dbReference type="EMBL" id="JAGFBR010000009">
    <property type="protein sequence ID" value="KAH0460882.1"/>
    <property type="molecule type" value="Genomic_DNA"/>
</dbReference>
<dbReference type="GO" id="GO:0003723">
    <property type="term" value="F:RNA binding"/>
    <property type="evidence" value="ECO:0007669"/>
    <property type="project" value="InterPro"/>
</dbReference>
<feature type="repeat" description="PPR" evidence="5">
    <location>
        <begin position="199"/>
        <end position="233"/>
    </location>
</feature>
<keyword evidence="1 6" id="KW-0812">Transmembrane</keyword>
<evidence type="ECO:0000313" key="8">
    <source>
        <dbReference type="EMBL" id="KAH0460882.1"/>
    </source>
</evidence>